<evidence type="ECO:0000313" key="1">
    <source>
        <dbReference type="EMBL" id="AOZ99593.1"/>
    </source>
</evidence>
<keyword evidence="2" id="KW-1185">Reference proteome</keyword>
<dbReference type="EMBL" id="CP017774">
    <property type="protein sequence ID" value="AOZ99593.1"/>
    <property type="molecule type" value="Genomic_DNA"/>
</dbReference>
<reference evidence="1 2" key="1">
    <citation type="submission" date="2016-10" db="EMBL/GenBank/DDBJ databases">
        <title>Complete Genome Sequence of Flavobacterium sp. PK15.</title>
        <authorList>
            <person name="Ekwe A."/>
            <person name="Kim S.B."/>
        </authorList>
    </citation>
    <scope>NUCLEOTIDE SEQUENCE [LARGE SCALE GENOMIC DNA]</scope>
    <source>
        <strain evidence="1 2">PK15</strain>
    </source>
</reference>
<dbReference type="Pfam" id="PF13715">
    <property type="entry name" value="CarbopepD_reg_2"/>
    <property type="match status" value="1"/>
</dbReference>
<dbReference type="AlphaFoldDB" id="A0A1D9PAJ4"/>
<protein>
    <recommendedName>
        <fullName evidence="3">TonB-dependent receptor plug domain-containing protein</fullName>
    </recommendedName>
</protein>
<dbReference type="SUPFAM" id="SSF49464">
    <property type="entry name" value="Carboxypeptidase regulatory domain-like"/>
    <property type="match status" value="1"/>
</dbReference>
<dbReference type="Gene3D" id="2.60.40.1120">
    <property type="entry name" value="Carboxypeptidase-like, regulatory domain"/>
    <property type="match status" value="1"/>
</dbReference>
<dbReference type="OrthoDB" id="8764943at2"/>
<evidence type="ECO:0008006" key="3">
    <source>
        <dbReference type="Google" id="ProtNLM"/>
    </source>
</evidence>
<name>A0A1D9PAJ4_9FLAO</name>
<evidence type="ECO:0000313" key="2">
    <source>
        <dbReference type="Proteomes" id="UP000178198"/>
    </source>
</evidence>
<accession>A0A1D9PAJ4</accession>
<dbReference type="KEGG" id="fcm:BIW12_09150"/>
<dbReference type="InterPro" id="IPR008969">
    <property type="entry name" value="CarboxyPept-like_regulatory"/>
</dbReference>
<sequence>MANYFTQLLHDSQSLYTPLTTSFNTATPAATRINVSGVVIADDGESLPGANISVNGVAKIQTNGNGYFSLTNILSTDIIKVSYIGYEDYESKAADLPKAINMLSSAEALNEVTVYAKPKNKTNWLLWLGIGTGLGLIAYKIHSAKATVKAKI</sequence>
<gene>
    <name evidence="1" type="ORF">BIW12_09150</name>
</gene>
<proteinExistence type="predicted"/>
<dbReference type="STRING" id="1306519.BIW12_09150"/>
<dbReference type="Proteomes" id="UP000178198">
    <property type="component" value="Chromosome"/>
</dbReference>
<dbReference type="RefSeq" id="WP_071184842.1">
    <property type="nucleotide sequence ID" value="NZ_CP017774.1"/>
</dbReference>
<organism evidence="1 2">
    <name type="scientific">Flavobacterium commune</name>
    <dbReference type="NCBI Taxonomy" id="1306519"/>
    <lineage>
        <taxon>Bacteria</taxon>
        <taxon>Pseudomonadati</taxon>
        <taxon>Bacteroidota</taxon>
        <taxon>Flavobacteriia</taxon>
        <taxon>Flavobacteriales</taxon>
        <taxon>Flavobacteriaceae</taxon>
        <taxon>Flavobacterium</taxon>
    </lineage>
</organism>